<sequence length="128" mass="13843">MRIERLDHLVLTVADPDATAAFYARVLGMEPVTFGEGRRALRFGRSKINLQRAGHGYEPKAARPTPGSADLCLVTTAPPDRVVAELRGHGVPIEAGPVERTGAEGPITSVYLRDPDLNLIEIAAYRTP</sequence>
<evidence type="ECO:0000313" key="3">
    <source>
        <dbReference type="Proteomes" id="UP001596380"/>
    </source>
</evidence>
<dbReference type="InterPro" id="IPR004360">
    <property type="entry name" value="Glyas_Fos-R_dOase_dom"/>
</dbReference>
<dbReference type="PANTHER" id="PTHR21366:SF14">
    <property type="entry name" value="GLYOXALASE DOMAIN-CONTAINING PROTEIN 5"/>
    <property type="match status" value="1"/>
</dbReference>
<dbReference type="RefSeq" id="WP_160825714.1">
    <property type="nucleotide sequence ID" value="NZ_JBHSXE010000001.1"/>
</dbReference>
<dbReference type="PANTHER" id="PTHR21366">
    <property type="entry name" value="GLYOXALASE FAMILY PROTEIN"/>
    <property type="match status" value="1"/>
</dbReference>
<feature type="domain" description="VOC" evidence="1">
    <location>
        <begin position="5"/>
        <end position="125"/>
    </location>
</feature>
<evidence type="ECO:0000259" key="1">
    <source>
        <dbReference type="PROSITE" id="PS51819"/>
    </source>
</evidence>
<dbReference type="InterPro" id="IPR050383">
    <property type="entry name" value="GlyoxalaseI/FosfomycinResist"/>
</dbReference>
<proteinExistence type="predicted"/>
<dbReference type="InterPro" id="IPR029068">
    <property type="entry name" value="Glyas_Bleomycin-R_OHBP_Dase"/>
</dbReference>
<dbReference type="PROSITE" id="PS51819">
    <property type="entry name" value="VOC"/>
    <property type="match status" value="1"/>
</dbReference>
<dbReference type="EMBL" id="JBHSXS010000040">
    <property type="protein sequence ID" value="MFC6885592.1"/>
    <property type="molecule type" value="Genomic_DNA"/>
</dbReference>
<dbReference type="InterPro" id="IPR037523">
    <property type="entry name" value="VOC_core"/>
</dbReference>
<name>A0ABW2CUT9_9ACTN</name>
<reference evidence="3" key="1">
    <citation type="journal article" date="2019" name="Int. J. Syst. Evol. Microbiol.">
        <title>The Global Catalogue of Microorganisms (GCM) 10K type strain sequencing project: providing services to taxonomists for standard genome sequencing and annotation.</title>
        <authorList>
            <consortium name="The Broad Institute Genomics Platform"/>
            <consortium name="The Broad Institute Genome Sequencing Center for Infectious Disease"/>
            <person name="Wu L."/>
            <person name="Ma J."/>
        </authorList>
    </citation>
    <scope>NUCLEOTIDE SEQUENCE [LARGE SCALE GENOMIC DNA]</scope>
    <source>
        <strain evidence="3">JCM 3369</strain>
    </source>
</reference>
<keyword evidence="3" id="KW-1185">Reference proteome</keyword>
<organism evidence="2 3">
    <name type="scientific">Actinomadura yumaensis</name>
    <dbReference type="NCBI Taxonomy" id="111807"/>
    <lineage>
        <taxon>Bacteria</taxon>
        <taxon>Bacillati</taxon>
        <taxon>Actinomycetota</taxon>
        <taxon>Actinomycetes</taxon>
        <taxon>Streptosporangiales</taxon>
        <taxon>Thermomonosporaceae</taxon>
        <taxon>Actinomadura</taxon>
    </lineage>
</organism>
<dbReference type="SUPFAM" id="SSF54593">
    <property type="entry name" value="Glyoxalase/Bleomycin resistance protein/Dihydroxybiphenyl dioxygenase"/>
    <property type="match status" value="1"/>
</dbReference>
<dbReference type="Proteomes" id="UP001596380">
    <property type="component" value="Unassembled WGS sequence"/>
</dbReference>
<protein>
    <submittedName>
        <fullName evidence="2">VOC family protein</fullName>
    </submittedName>
</protein>
<gene>
    <name evidence="2" type="ORF">ACFQKB_37945</name>
</gene>
<accession>A0ABW2CUT9</accession>
<comment type="caution">
    <text evidence="2">The sequence shown here is derived from an EMBL/GenBank/DDBJ whole genome shotgun (WGS) entry which is preliminary data.</text>
</comment>
<evidence type="ECO:0000313" key="2">
    <source>
        <dbReference type="EMBL" id="MFC6885592.1"/>
    </source>
</evidence>
<dbReference type="Gene3D" id="3.10.180.10">
    <property type="entry name" value="2,3-Dihydroxybiphenyl 1,2-Dioxygenase, domain 1"/>
    <property type="match status" value="1"/>
</dbReference>
<dbReference type="Pfam" id="PF00903">
    <property type="entry name" value="Glyoxalase"/>
    <property type="match status" value="1"/>
</dbReference>
<dbReference type="CDD" id="cd07253">
    <property type="entry name" value="GLOD5"/>
    <property type="match status" value="1"/>
</dbReference>